<dbReference type="GO" id="GO:0031965">
    <property type="term" value="C:nuclear membrane"/>
    <property type="evidence" value="ECO:0007669"/>
    <property type="project" value="UniProtKB-SubCell"/>
</dbReference>
<dbReference type="AlphaFoldDB" id="A0A177WII6"/>
<dbReference type="InterPro" id="IPR026010">
    <property type="entry name" value="NSP1/NUP62"/>
</dbReference>
<dbReference type="GO" id="GO:0051028">
    <property type="term" value="P:mRNA transport"/>
    <property type="evidence" value="ECO:0007669"/>
    <property type="project" value="UniProtKB-KW"/>
</dbReference>
<evidence type="ECO:0000259" key="14">
    <source>
        <dbReference type="Pfam" id="PF05064"/>
    </source>
</evidence>
<comment type="similarity">
    <text evidence="3">Belongs to the nucleoporin NSP1/NUP62 family.</text>
</comment>
<keyword evidence="5" id="KW-0509">mRNA transport</keyword>
<dbReference type="GO" id="GO:0006405">
    <property type="term" value="P:RNA export from nucleus"/>
    <property type="evidence" value="ECO:0007669"/>
    <property type="project" value="TreeGrafter"/>
</dbReference>
<feature type="domain" description="Nucleoporin NSP1-like C-terminal" evidence="14">
    <location>
        <begin position="590"/>
        <end position="684"/>
    </location>
</feature>
<dbReference type="InterPro" id="IPR007758">
    <property type="entry name" value="Nucleoporin_NSP1_C"/>
</dbReference>
<dbReference type="EMBL" id="DS022303">
    <property type="protein sequence ID" value="OAJ39525.1"/>
    <property type="molecule type" value="Genomic_DNA"/>
</dbReference>
<evidence type="ECO:0000256" key="6">
    <source>
        <dbReference type="ARBA" id="ARBA00022927"/>
    </source>
</evidence>
<proteinExistence type="inferred from homology"/>
<dbReference type="OrthoDB" id="2130834at2759"/>
<name>A0A177WII6_BATDL</name>
<evidence type="ECO:0000256" key="1">
    <source>
        <dbReference type="ARBA" id="ARBA00004567"/>
    </source>
</evidence>
<dbReference type="STRING" id="403673.A0A177WII6"/>
<dbReference type="GO" id="GO:0005543">
    <property type="term" value="F:phospholipid binding"/>
    <property type="evidence" value="ECO:0007669"/>
    <property type="project" value="TreeGrafter"/>
</dbReference>
<dbReference type="FunFam" id="1.20.5.170:FF:000040">
    <property type="entry name" value="Nuclear pore glycoprotein p62"/>
    <property type="match status" value="1"/>
</dbReference>
<dbReference type="GO" id="GO:0006606">
    <property type="term" value="P:protein import into nucleus"/>
    <property type="evidence" value="ECO:0007669"/>
    <property type="project" value="TreeGrafter"/>
</dbReference>
<keyword evidence="6" id="KW-0653">Protein transport</keyword>
<dbReference type="Gene3D" id="3.90.70.10">
    <property type="entry name" value="Cysteine proteinases"/>
    <property type="match status" value="1"/>
</dbReference>
<accession>A0A177WII6</accession>
<dbReference type="CDD" id="cd02257">
    <property type="entry name" value="Peptidase_C19"/>
    <property type="match status" value="1"/>
</dbReference>
<dbReference type="InterPro" id="IPR038765">
    <property type="entry name" value="Papain-like_cys_pep_sf"/>
</dbReference>
<evidence type="ECO:0000256" key="3">
    <source>
        <dbReference type="ARBA" id="ARBA00005911"/>
    </source>
</evidence>
<comment type="subcellular location">
    <subcellularLocation>
        <location evidence="2">Nucleus membrane</location>
        <topology evidence="2">Peripheral membrane protein</topology>
        <orientation evidence="2">Nucleoplasmic side</orientation>
    </subcellularLocation>
    <subcellularLocation>
        <location evidence="1">Nucleus</location>
        <location evidence="1">Nuclear pore complex</location>
    </subcellularLocation>
</comment>
<dbReference type="GO" id="GO:0017056">
    <property type="term" value="F:structural constituent of nuclear pore"/>
    <property type="evidence" value="ECO:0007669"/>
    <property type="project" value="InterPro"/>
</dbReference>
<evidence type="ECO:0000256" key="12">
    <source>
        <dbReference type="ARBA" id="ARBA00081079"/>
    </source>
</evidence>
<reference evidence="15 16" key="2">
    <citation type="submission" date="2016-05" db="EMBL/GenBank/DDBJ databases">
        <title>Lineage-specific infection strategies underlie the spectrum of fungal disease in amphibians.</title>
        <authorList>
            <person name="Cuomo C.A."/>
            <person name="Farrer R.A."/>
            <person name="James T."/>
            <person name="Longcore J."/>
            <person name="Birren B."/>
        </authorList>
    </citation>
    <scope>NUCLEOTIDE SEQUENCE [LARGE SCALE GENOMIC DNA]</scope>
    <source>
        <strain evidence="15 16">JEL423</strain>
    </source>
</reference>
<keyword evidence="8" id="KW-0906">Nuclear pore complex</keyword>
<feature type="coiled-coil region" evidence="13">
    <location>
        <begin position="656"/>
        <end position="719"/>
    </location>
</feature>
<protein>
    <recommendedName>
        <fullName evidence="10">Nucleoporin NSP1</fullName>
    </recommendedName>
    <alternativeName>
        <fullName evidence="11">Nuclear pore protein NSP1</fullName>
    </alternativeName>
    <alternativeName>
        <fullName evidence="12">Nucleoskeletal-like protein</fullName>
    </alternativeName>
</protein>
<keyword evidence="4" id="KW-0813">Transport</keyword>
<evidence type="ECO:0000256" key="10">
    <source>
        <dbReference type="ARBA" id="ARBA00068864"/>
    </source>
</evidence>
<dbReference type="GO" id="GO:0044613">
    <property type="term" value="C:nuclear pore central transport channel"/>
    <property type="evidence" value="ECO:0007669"/>
    <property type="project" value="TreeGrafter"/>
</dbReference>
<dbReference type="PANTHER" id="PTHR12084:SF0">
    <property type="entry name" value="NUCLEAR PORE GLYCOPROTEIN P62"/>
    <property type="match status" value="1"/>
</dbReference>
<evidence type="ECO:0000256" key="9">
    <source>
        <dbReference type="ARBA" id="ARBA00023242"/>
    </source>
</evidence>
<sequence>MSVPSILVFPPLEEAYSEPCLSYSPDEAIKPLLNPTLSIPISAMNSLIQLFTSLPELNQELPVNSPDVAIAKFSAMAQTLHLRHDIKLSPSDILSALYWLQECLDITLNSAPANFEQVARSFLDCVLLKTRFGRRFDHRITDHQPIASEIPLGNPVSNIPHKPTNSILTLDITSHSQSATVSLLTLLNTHFGRSPPSLFFGGDPSKFHGANRNIDDFSMLPTKKHFQLLPYFLLISFNRAVLDTTPNPATAISNGQTDFILNKPYNESTNASKYSHLGGTCTPTDSGTPKYHATSIELPLELDLGFYLDPNAEMPAHAGFRQDSRIPTFYRLHGFVTQLQAHFMTYTRLRGGTLWFKCDDEVVAFTGLGTTTAAPTQGMFGAPAPAVPSFGGGGMFGSTAATNPATTAAIPSFGSGGMFGSAATTNPTTTAAIPSFGGGGMFGSTAATNPTTTAAVPSFGSGGMFGSAVATNPATTAPTSSLFGAPATTQTVAAPTSVSGFGKLATTAAAPSFSLAPANTTISGVTTASTNAPAFGGVKMPAFNPEVKSVSTTIAPTTTTPATAALTTGTTTEKPAGATTTSLAAGGIPLLKNKTLEDILNKWNTDLESYTQNFRSQATELQKWDRIILENGATISMLYNELQVTETAQKEIDQNLEYIEAQQNELDATLDNYQAQILALSQNDAQAAHFRTTPADEEREKAYTLAENLNKQLDDMSLQLGVIIDDMNQSRNASMPSTMYGGGLTAGQSEGNKQPIAFEEDNPIGAIVRILNDHLASLEWIDKTSTELAGRVVELKRVSGEVNAQAERVHRNGIGKSGYGMILGTPGH</sequence>
<evidence type="ECO:0000256" key="4">
    <source>
        <dbReference type="ARBA" id="ARBA00022448"/>
    </source>
</evidence>
<evidence type="ECO:0000256" key="11">
    <source>
        <dbReference type="ARBA" id="ARBA00078941"/>
    </source>
</evidence>
<dbReference type="Pfam" id="PF05064">
    <property type="entry name" value="Nsp1_C"/>
    <property type="match status" value="1"/>
</dbReference>
<evidence type="ECO:0000313" key="16">
    <source>
        <dbReference type="Proteomes" id="UP000077115"/>
    </source>
</evidence>
<organism evidence="15 16">
    <name type="scientific">Batrachochytrium dendrobatidis (strain JEL423)</name>
    <dbReference type="NCBI Taxonomy" id="403673"/>
    <lineage>
        <taxon>Eukaryota</taxon>
        <taxon>Fungi</taxon>
        <taxon>Fungi incertae sedis</taxon>
        <taxon>Chytridiomycota</taxon>
        <taxon>Chytridiomycota incertae sedis</taxon>
        <taxon>Chytridiomycetes</taxon>
        <taxon>Rhizophydiales</taxon>
        <taxon>Rhizophydiales incertae sedis</taxon>
        <taxon>Batrachochytrium</taxon>
    </lineage>
</organism>
<reference evidence="15 16" key="1">
    <citation type="submission" date="2006-10" db="EMBL/GenBank/DDBJ databases">
        <title>The Genome Sequence of Batrachochytrium dendrobatidis JEL423.</title>
        <authorList>
            <consortium name="The Broad Institute Genome Sequencing Platform"/>
            <person name="Birren B."/>
            <person name="Lander E."/>
            <person name="Galagan J."/>
            <person name="Cuomo C."/>
            <person name="Devon K."/>
            <person name="Jaffe D."/>
            <person name="Butler J."/>
            <person name="Alvarez P."/>
            <person name="Gnerre S."/>
            <person name="Grabherr M."/>
            <person name="Kleber M."/>
            <person name="Mauceli E."/>
            <person name="Brockman W."/>
            <person name="Young S."/>
            <person name="LaButti K."/>
            <person name="Sykes S."/>
            <person name="DeCaprio D."/>
            <person name="Crawford M."/>
            <person name="Koehrsen M."/>
            <person name="Engels R."/>
            <person name="Montgomery P."/>
            <person name="Pearson M."/>
            <person name="Howarth C."/>
            <person name="Larson L."/>
            <person name="White J."/>
            <person name="O'Leary S."/>
            <person name="Kodira C."/>
            <person name="Zeng Q."/>
            <person name="Yandava C."/>
            <person name="Alvarado L."/>
            <person name="Longcore J."/>
            <person name="James T."/>
        </authorList>
    </citation>
    <scope>NUCLEOTIDE SEQUENCE [LARGE SCALE GENOMIC DNA]</scope>
    <source>
        <strain evidence="15 16">JEL423</strain>
    </source>
</reference>
<keyword evidence="7" id="KW-0811">Translocation</keyword>
<evidence type="ECO:0000256" key="7">
    <source>
        <dbReference type="ARBA" id="ARBA00023010"/>
    </source>
</evidence>
<keyword evidence="13" id="KW-0175">Coiled coil</keyword>
<evidence type="ECO:0000256" key="5">
    <source>
        <dbReference type="ARBA" id="ARBA00022816"/>
    </source>
</evidence>
<keyword evidence="9" id="KW-0539">Nucleus</keyword>
<dbReference type="SUPFAM" id="SSF54001">
    <property type="entry name" value="Cysteine proteinases"/>
    <property type="match status" value="1"/>
</dbReference>
<dbReference type="Proteomes" id="UP000077115">
    <property type="component" value="Unassembled WGS sequence"/>
</dbReference>
<evidence type="ECO:0000256" key="8">
    <source>
        <dbReference type="ARBA" id="ARBA00023132"/>
    </source>
</evidence>
<dbReference type="Gene3D" id="1.20.5.170">
    <property type="match status" value="1"/>
</dbReference>
<evidence type="ECO:0000256" key="2">
    <source>
        <dbReference type="ARBA" id="ARBA00004620"/>
    </source>
</evidence>
<dbReference type="PANTHER" id="PTHR12084">
    <property type="entry name" value="NUCLEAR PORE GLYCOPROTEIN P62-RELATED"/>
    <property type="match status" value="1"/>
</dbReference>
<evidence type="ECO:0000256" key="13">
    <source>
        <dbReference type="SAM" id="Coils"/>
    </source>
</evidence>
<gene>
    <name evidence="15" type="ORF">BDEG_23364</name>
</gene>
<dbReference type="VEuPathDB" id="FungiDB:BDEG_23364"/>
<evidence type="ECO:0000313" key="15">
    <source>
        <dbReference type="EMBL" id="OAJ39525.1"/>
    </source>
</evidence>